<reference evidence="2 3" key="2">
    <citation type="journal article" date="2007" name="PLoS Biol.">
        <title>Principles of genome evolution in the Drosophila melanogaster species group.</title>
        <authorList>
            <person name="Ranz J.M."/>
            <person name="Maurin D."/>
            <person name="Chan Y.S."/>
            <person name="von Grotthuss M."/>
            <person name="Hillier L.W."/>
            <person name="Roote J."/>
            <person name="Ashburner M."/>
            <person name="Bergman C.M."/>
        </authorList>
    </citation>
    <scope>NUCLEOTIDE SEQUENCE [LARGE SCALE GENOMIC DNA]</scope>
    <source>
        <strain evidence="3">Tai18E2 / Tucson 14021-0261.01</strain>
    </source>
</reference>
<dbReference type="AlphaFoldDB" id="A0A0R1DQ02"/>
<accession>A0A0R1DQ02</accession>
<sequence length="182" mass="21494">MAIKLNLFVAFLMIYIYYITEVYSRLEVTNIQCKSLDKDFALIENCFLKSVNRSYKYISIKVNLLQKPVTNVKVHFGLYQRLNGYKPFLYNITLDACKFLKSPKSNPVALYFYNYFKNFSNMQHPCPYDHDIIVDKMSYDSINNMATKVLPFPEGNYMFETDWISYGIRRAVVKLYSSLTTY</sequence>
<reference evidence="2 3" key="1">
    <citation type="journal article" date="2007" name="Nature">
        <title>Evolution of genes and genomes on the Drosophila phylogeny.</title>
        <authorList>
            <consortium name="Drosophila 12 Genomes Consortium"/>
            <person name="Clark A.G."/>
            <person name="Eisen M.B."/>
            <person name="Smith D.R."/>
            <person name="Bergman C.M."/>
            <person name="Oliver B."/>
            <person name="Markow T.A."/>
            <person name="Kaufman T.C."/>
            <person name="Kellis M."/>
            <person name="Gelbart W."/>
            <person name="Iyer V.N."/>
            <person name="Pollard D.A."/>
            <person name="Sackton T.B."/>
            <person name="Larracuente A.M."/>
            <person name="Singh N.D."/>
            <person name="Abad J.P."/>
            <person name="Abt D.N."/>
            <person name="Adryan B."/>
            <person name="Aguade M."/>
            <person name="Akashi H."/>
            <person name="Anderson W.W."/>
            <person name="Aquadro C.F."/>
            <person name="Ardell D.H."/>
            <person name="Arguello R."/>
            <person name="Artieri C.G."/>
            <person name="Barbash D.A."/>
            <person name="Barker D."/>
            <person name="Barsanti P."/>
            <person name="Batterham P."/>
            <person name="Batzoglou S."/>
            <person name="Begun D."/>
            <person name="Bhutkar A."/>
            <person name="Blanco E."/>
            <person name="Bosak S.A."/>
            <person name="Bradley R.K."/>
            <person name="Brand A.D."/>
            <person name="Brent M.R."/>
            <person name="Brooks A.N."/>
            <person name="Brown R.H."/>
            <person name="Butlin R.K."/>
            <person name="Caggese C."/>
            <person name="Calvi B.R."/>
            <person name="Bernardo de Carvalho A."/>
            <person name="Caspi A."/>
            <person name="Castrezana S."/>
            <person name="Celniker S.E."/>
            <person name="Chang J.L."/>
            <person name="Chapple C."/>
            <person name="Chatterji S."/>
            <person name="Chinwalla A."/>
            <person name="Civetta A."/>
            <person name="Clifton S.W."/>
            <person name="Comeron J.M."/>
            <person name="Costello J.C."/>
            <person name="Coyne J.A."/>
            <person name="Daub J."/>
            <person name="David R.G."/>
            <person name="Delcher A.L."/>
            <person name="Delehaunty K."/>
            <person name="Do C.B."/>
            <person name="Ebling H."/>
            <person name="Edwards K."/>
            <person name="Eickbush T."/>
            <person name="Evans J.D."/>
            <person name="Filipski A."/>
            <person name="Findeiss S."/>
            <person name="Freyhult E."/>
            <person name="Fulton L."/>
            <person name="Fulton R."/>
            <person name="Garcia A.C."/>
            <person name="Gardiner A."/>
            <person name="Garfield D.A."/>
            <person name="Garvin B.E."/>
            <person name="Gibson G."/>
            <person name="Gilbert D."/>
            <person name="Gnerre S."/>
            <person name="Godfrey J."/>
            <person name="Good R."/>
            <person name="Gotea V."/>
            <person name="Gravely B."/>
            <person name="Greenberg A.J."/>
            <person name="Griffiths-Jones S."/>
            <person name="Gross S."/>
            <person name="Guigo R."/>
            <person name="Gustafson E.A."/>
            <person name="Haerty W."/>
            <person name="Hahn M.W."/>
            <person name="Halligan D.L."/>
            <person name="Halpern A.L."/>
            <person name="Halter G.M."/>
            <person name="Han M.V."/>
            <person name="Heger A."/>
            <person name="Hillier L."/>
            <person name="Hinrichs A.S."/>
            <person name="Holmes I."/>
            <person name="Hoskins R.A."/>
            <person name="Hubisz M.J."/>
            <person name="Hultmark D."/>
            <person name="Huntley M.A."/>
            <person name="Jaffe D.B."/>
            <person name="Jagadeeshan S."/>
            <person name="Jeck W.R."/>
            <person name="Johnson J."/>
            <person name="Jones C.D."/>
            <person name="Jordan W.C."/>
            <person name="Karpen G.H."/>
            <person name="Kataoka E."/>
            <person name="Keightley P.D."/>
            <person name="Kheradpour P."/>
            <person name="Kirkness E.F."/>
            <person name="Koerich L.B."/>
            <person name="Kristiansen K."/>
            <person name="Kudrna D."/>
            <person name="Kulathinal R.J."/>
            <person name="Kumar S."/>
            <person name="Kwok R."/>
            <person name="Lander E."/>
            <person name="Langley C.H."/>
            <person name="Lapoint R."/>
            <person name="Lazzaro B.P."/>
            <person name="Lee S.J."/>
            <person name="Levesque L."/>
            <person name="Li R."/>
            <person name="Lin C.F."/>
            <person name="Lin M.F."/>
            <person name="Lindblad-Toh K."/>
            <person name="Llopart A."/>
            <person name="Long M."/>
            <person name="Low L."/>
            <person name="Lozovsky E."/>
            <person name="Lu J."/>
            <person name="Luo M."/>
            <person name="Machado C.A."/>
            <person name="Makalowski W."/>
            <person name="Marzo M."/>
            <person name="Matsuda M."/>
            <person name="Matzkin L."/>
            <person name="McAllister B."/>
            <person name="McBride C.S."/>
            <person name="McKernan B."/>
            <person name="McKernan K."/>
            <person name="Mendez-Lago M."/>
            <person name="Minx P."/>
            <person name="Mollenhauer M.U."/>
            <person name="Montooth K."/>
            <person name="Mount S.M."/>
            <person name="Mu X."/>
            <person name="Myers E."/>
            <person name="Negre B."/>
            <person name="Newfeld S."/>
            <person name="Nielsen R."/>
            <person name="Noor M.A."/>
            <person name="O'Grady P."/>
            <person name="Pachter L."/>
            <person name="Papaceit M."/>
            <person name="Parisi M.J."/>
            <person name="Parisi M."/>
            <person name="Parts L."/>
            <person name="Pedersen J.S."/>
            <person name="Pesole G."/>
            <person name="Phillippy A.M."/>
            <person name="Ponting C.P."/>
            <person name="Pop M."/>
            <person name="Porcelli D."/>
            <person name="Powell J.R."/>
            <person name="Prohaska S."/>
            <person name="Pruitt K."/>
            <person name="Puig M."/>
            <person name="Quesneville H."/>
            <person name="Ram K.R."/>
            <person name="Rand D."/>
            <person name="Rasmussen M.D."/>
            <person name="Reed L.K."/>
            <person name="Reenan R."/>
            <person name="Reily A."/>
            <person name="Remington K.A."/>
            <person name="Rieger T.T."/>
            <person name="Ritchie M.G."/>
            <person name="Robin C."/>
            <person name="Rogers Y.H."/>
            <person name="Rohde C."/>
            <person name="Rozas J."/>
            <person name="Rubenfield M.J."/>
            <person name="Ruiz A."/>
            <person name="Russo S."/>
            <person name="Salzberg S.L."/>
            <person name="Sanchez-Gracia A."/>
            <person name="Saranga D.J."/>
            <person name="Sato H."/>
            <person name="Schaeffer S.W."/>
            <person name="Schatz M.C."/>
            <person name="Schlenke T."/>
            <person name="Schwartz R."/>
            <person name="Segarra C."/>
            <person name="Singh R.S."/>
            <person name="Sirot L."/>
            <person name="Sirota M."/>
            <person name="Sisneros N.B."/>
            <person name="Smith C.D."/>
            <person name="Smith T.F."/>
            <person name="Spieth J."/>
            <person name="Stage D.E."/>
            <person name="Stark A."/>
            <person name="Stephan W."/>
            <person name="Strausberg R.L."/>
            <person name="Strempel S."/>
            <person name="Sturgill D."/>
            <person name="Sutton G."/>
            <person name="Sutton G.G."/>
            <person name="Tao W."/>
            <person name="Teichmann S."/>
            <person name="Tobari Y.N."/>
            <person name="Tomimura Y."/>
            <person name="Tsolas J.M."/>
            <person name="Valente V.L."/>
            <person name="Venter E."/>
            <person name="Venter J.C."/>
            <person name="Vicario S."/>
            <person name="Vieira F.G."/>
            <person name="Vilella A.J."/>
            <person name="Villasante A."/>
            <person name="Walenz B."/>
            <person name="Wang J."/>
            <person name="Wasserman M."/>
            <person name="Watts T."/>
            <person name="Wilson D."/>
            <person name="Wilson R.K."/>
            <person name="Wing R.A."/>
            <person name="Wolfner M.F."/>
            <person name="Wong A."/>
            <person name="Wong G.K."/>
            <person name="Wu C.I."/>
            <person name="Wu G."/>
            <person name="Yamamoto D."/>
            <person name="Yang H.P."/>
            <person name="Yang S.P."/>
            <person name="Yorke J.A."/>
            <person name="Yoshida K."/>
            <person name="Zdobnov E."/>
            <person name="Zhang P."/>
            <person name="Zhang Y."/>
            <person name="Zimin A.V."/>
            <person name="Baldwin J."/>
            <person name="Abdouelleil A."/>
            <person name="Abdulkadir J."/>
            <person name="Abebe A."/>
            <person name="Abera B."/>
            <person name="Abreu J."/>
            <person name="Acer S.C."/>
            <person name="Aftuck L."/>
            <person name="Alexander A."/>
            <person name="An P."/>
            <person name="Anderson E."/>
            <person name="Anderson S."/>
            <person name="Arachi H."/>
            <person name="Azer M."/>
            <person name="Bachantsang P."/>
            <person name="Barry A."/>
            <person name="Bayul T."/>
            <person name="Berlin A."/>
            <person name="Bessette D."/>
            <person name="Bloom T."/>
            <person name="Blye J."/>
            <person name="Boguslavskiy L."/>
            <person name="Bonnet C."/>
            <person name="Boukhgalter B."/>
            <person name="Bourzgui I."/>
            <person name="Brown A."/>
            <person name="Cahill P."/>
            <person name="Channer S."/>
            <person name="Cheshatsang Y."/>
            <person name="Chuda L."/>
            <person name="Citroen M."/>
            <person name="Collymore A."/>
            <person name="Cooke P."/>
            <person name="Costello M."/>
            <person name="D'Aco K."/>
            <person name="Daza R."/>
            <person name="De Haan G."/>
            <person name="DeGray S."/>
            <person name="DeMaso C."/>
            <person name="Dhargay N."/>
            <person name="Dooley K."/>
            <person name="Dooley E."/>
            <person name="Doricent M."/>
            <person name="Dorje P."/>
            <person name="Dorjee K."/>
            <person name="Dupes A."/>
            <person name="Elong R."/>
            <person name="Falk J."/>
            <person name="Farina A."/>
            <person name="Faro S."/>
            <person name="Ferguson D."/>
            <person name="Fisher S."/>
            <person name="Foley C.D."/>
            <person name="Franke A."/>
            <person name="Friedrich D."/>
            <person name="Gadbois L."/>
            <person name="Gearin G."/>
            <person name="Gearin C.R."/>
            <person name="Giannoukos G."/>
            <person name="Goode T."/>
            <person name="Graham J."/>
            <person name="Grandbois E."/>
            <person name="Grewal S."/>
            <person name="Gyaltsen K."/>
            <person name="Hafez N."/>
            <person name="Hagos B."/>
            <person name="Hall J."/>
            <person name="Henson C."/>
            <person name="Hollinger A."/>
            <person name="Honan T."/>
            <person name="Huard M.D."/>
            <person name="Hughes L."/>
            <person name="Hurhula B."/>
            <person name="Husby M.E."/>
            <person name="Kamat A."/>
            <person name="Kanga B."/>
            <person name="Kashin S."/>
            <person name="Khazanovich D."/>
            <person name="Kisner P."/>
            <person name="Lance K."/>
            <person name="Lara M."/>
            <person name="Lee W."/>
            <person name="Lennon N."/>
            <person name="Letendre F."/>
            <person name="LeVine R."/>
            <person name="Lipovsky A."/>
            <person name="Liu X."/>
            <person name="Liu J."/>
            <person name="Liu S."/>
            <person name="Lokyitsang T."/>
            <person name="Lokyitsang Y."/>
            <person name="Lubonja R."/>
            <person name="Lui A."/>
            <person name="MacDonald P."/>
            <person name="Magnisalis V."/>
            <person name="Maru K."/>
            <person name="Matthews C."/>
            <person name="McCusker W."/>
            <person name="McDonough S."/>
            <person name="Mehta T."/>
            <person name="Meldrim J."/>
            <person name="Meneus L."/>
            <person name="Mihai O."/>
            <person name="Mihalev A."/>
            <person name="Mihova T."/>
            <person name="Mittelman R."/>
            <person name="Mlenga V."/>
            <person name="Montmayeur A."/>
            <person name="Mulrain L."/>
            <person name="Navidi A."/>
            <person name="Naylor J."/>
            <person name="Negash T."/>
            <person name="Nguyen T."/>
            <person name="Nguyen N."/>
            <person name="Nicol R."/>
            <person name="Norbu C."/>
            <person name="Norbu N."/>
            <person name="Novod N."/>
            <person name="O'Neill B."/>
            <person name="Osman S."/>
            <person name="Markiewicz E."/>
            <person name="Oyono O.L."/>
            <person name="Patti C."/>
            <person name="Phunkhang P."/>
            <person name="Pierre F."/>
            <person name="Priest M."/>
            <person name="Raghuraman S."/>
            <person name="Rege F."/>
            <person name="Reyes R."/>
            <person name="Rise C."/>
            <person name="Rogov P."/>
            <person name="Ross K."/>
            <person name="Ryan E."/>
            <person name="Settipalli S."/>
            <person name="Shea T."/>
            <person name="Sherpa N."/>
            <person name="Shi L."/>
            <person name="Shih D."/>
            <person name="Sparrow T."/>
            <person name="Spaulding J."/>
            <person name="Stalker J."/>
            <person name="Stange-Thomann N."/>
            <person name="Stavropoulos S."/>
            <person name="Stone C."/>
            <person name="Strader C."/>
            <person name="Tesfaye S."/>
            <person name="Thomson T."/>
            <person name="Thoulutsang Y."/>
            <person name="Thoulutsang D."/>
            <person name="Topham K."/>
            <person name="Topping I."/>
            <person name="Tsamla T."/>
            <person name="Vassiliev H."/>
            <person name="Vo A."/>
            <person name="Wangchuk T."/>
            <person name="Wangdi T."/>
            <person name="Weiand M."/>
            <person name="Wilkinson J."/>
            <person name="Wilson A."/>
            <person name="Yadav S."/>
            <person name="Young G."/>
            <person name="Yu Q."/>
            <person name="Zembek L."/>
            <person name="Zhong D."/>
            <person name="Zimmer A."/>
            <person name="Zwirko Z."/>
            <person name="Jaffe D.B."/>
            <person name="Alvarez P."/>
            <person name="Brockman W."/>
            <person name="Butler J."/>
            <person name="Chin C."/>
            <person name="Gnerre S."/>
            <person name="Grabherr M."/>
            <person name="Kleber M."/>
            <person name="Mauceli E."/>
            <person name="MacCallum I."/>
        </authorList>
    </citation>
    <scope>NUCLEOTIDE SEQUENCE [LARGE SCALE GENOMIC DNA]</scope>
    <source>
        <strain evidence="3">Tai18E2 / Tucson 14021-0261.01</strain>
    </source>
</reference>
<dbReference type="InterPro" id="IPR010512">
    <property type="entry name" value="DUF1091"/>
</dbReference>
<dbReference type="PANTHER" id="PTHR20898">
    <property type="entry name" value="DAEDALUS ON 3-RELATED-RELATED"/>
    <property type="match status" value="1"/>
</dbReference>
<keyword evidence="1" id="KW-0812">Transmembrane</keyword>
<gene>
    <name evidence="2" type="primary">Dyak\GE28855</name>
    <name evidence="2" type="synonym">GE28855</name>
    <name evidence="2" type="ORF">Dyak_GE28855</name>
</gene>
<feature type="transmembrane region" description="Helical" evidence="1">
    <location>
        <begin position="7"/>
        <end position="26"/>
    </location>
</feature>
<dbReference type="Proteomes" id="UP000002282">
    <property type="component" value="Chromosome 2L"/>
</dbReference>
<dbReference type="Pfam" id="PF06477">
    <property type="entry name" value="DUF1091"/>
    <property type="match status" value="1"/>
</dbReference>
<organism evidence="2 3">
    <name type="scientific">Drosophila yakuba</name>
    <name type="common">Fruit fly</name>
    <dbReference type="NCBI Taxonomy" id="7245"/>
    <lineage>
        <taxon>Eukaryota</taxon>
        <taxon>Metazoa</taxon>
        <taxon>Ecdysozoa</taxon>
        <taxon>Arthropoda</taxon>
        <taxon>Hexapoda</taxon>
        <taxon>Insecta</taxon>
        <taxon>Pterygota</taxon>
        <taxon>Neoptera</taxon>
        <taxon>Endopterygota</taxon>
        <taxon>Diptera</taxon>
        <taxon>Brachycera</taxon>
        <taxon>Muscomorpha</taxon>
        <taxon>Ephydroidea</taxon>
        <taxon>Drosophilidae</taxon>
        <taxon>Drosophila</taxon>
        <taxon>Sophophora</taxon>
    </lineage>
</organism>
<dbReference type="OrthoDB" id="7727171at2759"/>
<dbReference type="PANTHER" id="PTHR20898:SF0">
    <property type="entry name" value="DAEDALUS ON 3-RELATED"/>
    <property type="match status" value="1"/>
</dbReference>
<evidence type="ECO:0000256" key="1">
    <source>
        <dbReference type="SAM" id="Phobius"/>
    </source>
</evidence>
<evidence type="ECO:0000313" key="3">
    <source>
        <dbReference type="Proteomes" id="UP000002282"/>
    </source>
</evidence>
<keyword evidence="1" id="KW-1133">Transmembrane helix</keyword>
<protein>
    <submittedName>
        <fullName evidence="2">Uncharacterized protein</fullName>
    </submittedName>
</protein>
<evidence type="ECO:0000313" key="2">
    <source>
        <dbReference type="EMBL" id="KRJ97120.1"/>
    </source>
</evidence>
<keyword evidence="3" id="KW-1185">Reference proteome</keyword>
<dbReference type="SMART" id="SM00697">
    <property type="entry name" value="DM8"/>
    <property type="match status" value="1"/>
</dbReference>
<dbReference type="KEGG" id="dya:Dyak_GE28855"/>
<proteinExistence type="predicted"/>
<name>A0A0R1DQ02_DROYA</name>
<keyword evidence="1" id="KW-0472">Membrane</keyword>
<dbReference type="EMBL" id="CM000157">
    <property type="protein sequence ID" value="KRJ97120.1"/>
    <property type="molecule type" value="Genomic_DNA"/>
</dbReference>